<proteinExistence type="predicted"/>
<protein>
    <submittedName>
        <fullName evidence="1">Uncharacterized protein</fullName>
    </submittedName>
</protein>
<dbReference type="Proteomes" id="UP001497497">
    <property type="component" value="Unassembled WGS sequence"/>
</dbReference>
<evidence type="ECO:0000313" key="1">
    <source>
        <dbReference type="EMBL" id="CAL1538095.1"/>
    </source>
</evidence>
<reference evidence="1 2" key="1">
    <citation type="submission" date="2024-04" db="EMBL/GenBank/DDBJ databases">
        <authorList>
            <consortium name="Genoscope - CEA"/>
            <person name="William W."/>
        </authorList>
    </citation>
    <scope>NUCLEOTIDE SEQUENCE [LARGE SCALE GENOMIC DNA]</scope>
</reference>
<organism evidence="1 2">
    <name type="scientific">Lymnaea stagnalis</name>
    <name type="common">Great pond snail</name>
    <name type="synonym">Helix stagnalis</name>
    <dbReference type="NCBI Taxonomy" id="6523"/>
    <lineage>
        <taxon>Eukaryota</taxon>
        <taxon>Metazoa</taxon>
        <taxon>Spiralia</taxon>
        <taxon>Lophotrochozoa</taxon>
        <taxon>Mollusca</taxon>
        <taxon>Gastropoda</taxon>
        <taxon>Heterobranchia</taxon>
        <taxon>Euthyneura</taxon>
        <taxon>Panpulmonata</taxon>
        <taxon>Hygrophila</taxon>
        <taxon>Lymnaeoidea</taxon>
        <taxon>Lymnaeidae</taxon>
        <taxon>Lymnaea</taxon>
    </lineage>
</organism>
<comment type="caution">
    <text evidence="1">The sequence shown here is derived from an EMBL/GenBank/DDBJ whole genome shotgun (WGS) entry which is preliminary data.</text>
</comment>
<name>A0AAV2I0E5_LYMST</name>
<accession>A0AAV2I0E5</accession>
<dbReference type="EMBL" id="CAXITT010000285">
    <property type="protein sequence ID" value="CAL1538095.1"/>
    <property type="molecule type" value="Genomic_DNA"/>
</dbReference>
<sequence>MEEDKLTFTEKRALVKAIQKDDFTSLYDVLQRSKSPKMAINFITSFIESEREIDFYNWFWVSTFNFQEREINSLRKTDSPSSEPSWMQRFDSSFLNLLERWGNLSDVNENKNEILLVILDKKEPVTPLSNLQTFSDSGISIILEKLLTKENTDDLKKIIQEGVKLDKIVEVIEESDDDVFDDLLICKYTKLIF</sequence>
<dbReference type="AlphaFoldDB" id="A0AAV2I0E5"/>
<gene>
    <name evidence="1" type="ORF">GSLYS_00011916001</name>
</gene>
<evidence type="ECO:0000313" key="2">
    <source>
        <dbReference type="Proteomes" id="UP001497497"/>
    </source>
</evidence>
<keyword evidence="2" id="KW-1185">Reference proteome</keyword>